<dbReference type="Pfam" id="PF02574">
    <property type="entry name" value="S-methyl_trans"/>
    <property type="match status" value="1"/>
</dbReference>
<dbReference type="Gene3D" id="1.10.288.10">
    <property type="entry name" value="Cobalamin-dependent Methionine Synthase, domain 2"/>
    <property type="match status" value="1"/>
</dbReference>
<evidence type="ECO:0000256" key="16">
    <source>
        <dbReference type="ARBA" id="ARBA00023167"/>
    </source>
</evidence>
<dbReference type="InterPro" id="IPR036724">
    <property type="entry name" value="Cobalamin-bd_sf"/>
</dbReference>
<dbReference type="STRING" id="47885.APT59_11270"/>
<dbReference type="InterPro" id="IPR000489">
    <property type="entry name" value="Pterin-binding_dom"/>
</dbReference>
<dbReference type="GO" id="GO:0008705">
    <property type="term" value="F:methionine synthase activity"/>
    <property type="evidence" value="ECO:0007669"/>
    <property type="project" value="UniProtKB-UniRule"/>
</dbReference>
<dbReference type="GO" id="GO:0050667">
    <property type="term" value="P:homocysteine metabolic process"/>
    <property type="evidence" value="ECO:0007669"/>
    <property type="project" value="TreeGrafter"/>
</dbReference>
<dbReference type="FunFam" id="3.20.20.330:FF:000001">
    <property type="entry name" value="Methionine synthase"/>
    <property type="match status" value="1"/>
</dbReference>
<feature type="domain" description="Pterin-binding" evidence="26">
    <location>
        <begin position="359"/>
        <end position="620"/>
    </location>
</feature>
<evidence type="ECO:0000256" key="1">
    <source>
        <dbReference type="ARBA" id="ARBA00001700"/>
    </source>
</evidence>
<sequence>MTDRSSRLAALRHALAQRILILDGGMGTMIQSYRLEEADYRGERFADWPSDVKGNNDLLLLTQPKIIAEIEKAYLDAGADILETNTFNATRVSQADYGMEEITYELNLAGARVAREVADAKSLETPDRPRFVAGVLGPTSRTCSISPDVNNPGYRNVTFDVLVENYTEATRGLIEGGADLILIETIFDTLNAKAAIFAVQGVFEEVGIELPIMISGTITDASGRTLSGQTTEAFWNSVRHAQPISVGLNCALGAKELRPYVEELSTKADTFVSAHPNAGLPNAFGEYDESPEQMAAVVEEFAASGLLNIVGGCCGTTPAHIQAIAEAVARHAPRRLPNIPKACRLSGLEPFTISRESLFVNVGERTNITGSAKFARLIREENYAEALEVAQQQVEAGAQVIDINMDEGMLDSKAAMVTFLNLIASEPDISRVPIMIDSSKWEVIEAGLKCIQGKGIVNSISMKEGVESFIHHARLCKRYGAAVVVMAFDEDGQADTEARKNEICARSYDILVNQVGFPPEDIIFDPNIFAVATGIEEHNNYAVDFINACAYIRDNLPYALTSGGVSNVSFSFRGNNPVREAIHSVFLYHAIQNGLTMGIVNAGQLEIYDEIPAALRERVEDVVLNRTPAGTDALLAIADDYRGGGAVKEAETEEWRGLPVGKRLEHALVKGITTYIVDDTEECRQQCARPIEVIEGPLMSGMNVVGDLFGSGKMFLPQVVKSARVMKQAVAHLIPFIEAEKGDKPEAKGKILMATVKGDVHDIGKNIVGVVLGCNGYDIVDLGVMVPAERILQTAIAEKCDIIGLSGLITPSLDEMVHVAKEMQRQGFSLPLMIGGATTSKAHTAVKIEPQYRNDAVVYVTDASRAVGVATQLLSKELKAGFVERTRADYVEVRERTANRSARTERLSYEKAVANKPAFNWLGYKAPKPTFTGARVLEDIDLAVLAEYIDWTPFFISWDLAGKYPRILSDEVVGEAATALFDDAQAMLSKLIDEKLIKARAVFGFWPANQVRDDDLEVYGEDGQPLATLHHLRQQTIKPEGKPNLSLADFVAPKETGVTDYMGGFIVTAGIGAEELAKDYERKGDDYNSIMVKALADRLAEACAEWLHEQVRKEHWGYAADETLDNEALIREQYKGIRPAPGYPACPDHTEKATLFKLLDPEASFNEAGRSGVFLTEHYAMFPAAAVSGWYFAHPEAQYFAVGKIDRDQVGSYTERKGQELAVTERWLAPNLGYDN</sequence>
<dbReference type="InterPro" id="IPR004223">
    <property type="entry name" value="VitB12-dep_Met_synth_activ_dom"/>
</dbReference>
<evidence type="ECO:0000256" key="13">
    <source>
        <dbReference type="ARBA" id="ARBA00022723"/>
    </source>
</evidence>
<accession>A0A2Z5A978</accession>
<evidence type="ECO:0000256" key="14">
    <source>
        <dbReference type="ARBA" id="ARBA00022737"/>
    </source>
</evidence>
<dbReference type="FunFam" id="3.20.20.20:FF:000002">
    <property type="entry name" value="Methionine synthase"/>
    <property type="match status" value="1"/>
</dbReference>
<organism evidence="30 31">
    <name type="scientific">Pseudomonas oryzihabitans</name>
    <dbReference type="NCBI Taxonomy" id="47885"/>
    <lineage>
        <taxon>Bacteria</taxon>
        <taxon>Pseudomonadati</taxon>
        <taxon>Pseudomonadota</taxon>
        <taxon>Gammaproteobacteria</taxon>
        <taxon>Pseudomonadales</taxon>
        <taxon>Pseudomonadaceae</taxon>
        <taxon>Pseudomonas</taxon>
    </lineage>
</organism>
<dbReference type="EMBL" id="CP022198">
    <property type="protein sequence ID" value="AXA67064.1"/>
    <property type="molecule type" value="Genomic_DNA"/>
</dbReference>
<feature type="binding site" evidence="23">
    <location>
        <begin position="758"/>
        <end position="762"/>
    </location>
    <ligand>
        <name>methylcob(III)alamin</name>
        <dbReference type="ChEBI" id="CHEBI:28115"/>
    </ligand>
</feature>
<evidence type="ECO:0000256" key="8">
    <source>
        <dbReference type="ARBA" id="ARBA00022603"/>
    </source>
</evidence>
<evidence type="ECO:0000313" key="31">
    <source>
        <dbReference type="Proteomes" id="UP000250579"/>
    </source>
</evidence>
<keyword evidence="9 21" id="KW-0028">Amino-acid biosynthesis</keyword>
<keyword evidence="8 21" id="KW-0489">Methyltransferase</keyword>
<dbReference type="PANTHER" id="PTHR45833">
    <property type="entry name" value="METHIONINE SYNTHASE"/>
    <property type="match status" value="1"/>
</dbReference>
<dbReference type="Gene3D" id="3.20.20.20">
    <property type="entry name" value="Dihydropteroate synthase-like"/>
    <property type="match status" value="1"/>
</dbReference>
<dbReference type="PROSITE" id="PS50974">
    <property type="entry name" value="ADOMET_ACTIVATION"/>
    <property type="match status" value="1"/>
</dbReference>
<evidence type="ECO:0000256" key="18">
    <source>
        <dbReference type="ARBA" id="ARBA00025552"/>
    </source>
</evidence>
<dbReference type="Gene3D" id="3.10.196.10">
    <property type="entry name" value="Vitamin B12-dependent methionine synthase, activation domain"/>
    <property type="match status" value="1"/>
</dbReference>
<keyword evidence="13 21" id="KW-0479">Metal-binding</keyword>
<evidence type="ECO:0000259" key="28">
    <source>
        <dbReference type="PROSITE" id="PS51332"/>
    </source>
</evidence>
<dbReference type="PIRSF" id="PIRSF000381">
    <property type="entry name" value="MetH"/>
    <property type="match status" value="1"/>
</dbReference>
<dbReference type="Gene3D" id="3.40.50.280">
    <property type="entry name" value="Cobalamin-binding domain"/>
    <property type="match status" value="1"/>
</dbReference>
<feature type="binding site" evidence="22 24">
    <location>
        <position position="250"/>
    </location>
    <ligand>
        <name>Zn(2+)</name>
        <dbReference type="ChEBI" id="CHEBI:29105"/>
    </ligand>
</feature>
<dbReference type="Pfam" id="PF02607">
    <property type="entry name" value="B12-binding_2"/>
    <property type="match status" value="1"/>
</dbReference>
<evidence type="ECO:0000256" key="9">
    <source>
        <dbReference type="ARBA" id="ARBA00022605"/>
    </source>
</evidence>
<gene>
    <name evidence="30" type="ORF">CE139_14985</name>
</gene>
<dbReference type="UniPathway" id="UPA00051">
    <property type="reaction ID" value="UER00081"/>
</dbReference>
<evidence type="ECO:0000256" key="15">
    <source>
        <dbReference type="ARBA" id="ARBA00022833"/>
    </source>
</evidence>
<feature type="domain" description="Hcy-binding" evidence="25">
    <location>
        <begin position="8"/>
        <end position="328"/>
    </location>
</feature>
<dbReference type="SUPFAM" id="SSF52242">
    <property type="entry name" value="Cobalamin (vitamin B12)-binding domain"/>
    <property type="match status" value="1"/>
</dbReference>
<dbReference type="PROSITE" id="PS51332">
    <property type="entry name" value="B12_BINDING"/>
    <property type="match status" value="1"/>
</dbReference>
<comment type="cofactor">
    <cofactor evidence="2 21 24">
        <name>Zn(2+)</name>
        <dbReference type="ChEBI" id="CHEBI:29105"/>
    </cofactor>
</comment>
<comment type="catalytic activity">
    <reaction evidence="1 21">
        <text>(6S)-5-methyl-5,6,7,8-tetrahydrofolate + L-homocysteine = (6S)-5,6,7,8-tetrahydrofolate + L-methionine</text>
        <dbReference type="Rhea" id="RHEA:11172"/>
        <dbReference type="ChEBI" id="CHEBI:18608"/>
        <dbReference type="ChEBI" id="CHEBI:57453"/>
        <dbReference type="ChEBI" id="CHEBI:57844"/>
        <dbReference type="ChEBI" id="CHEBI:58199"/>
        <dbReference type="EC" id="2.1.1.13"/>
    </reaction>
</comment>
<evidence type="ECO:0000256" key="19">
    <source>
        <dbReference type="ARBA" id="ARBA00031040"/>
    </source>
</evidence>
<dbReference type="InterPro" id="IPR037010">
    <property type="entry name" value="VitB12-dep_Met_synth_activ_sf"/>
</dbReference>
<dbReference type="CDD" id="cd02069">
    <property type="entry name" value="methionine_synthase_B12_BD"/>
    <property type="match status" value="1"/>
</dbReference>
<evidence type="ECO:0000256" key="5">
    <source>
        <dbReference type="ARBA" id="ARBA00010398"/>
    </source>
</evidence>
<dbReference type="GO" id="GO:0032259">
    <property type="term" value="P:methylation"/>
    <property type="evidence" value="ECO:0007669"/>
    <property type="project" value="UniProtKB-KW"/>
</dbReference>
<dbReference type="InterPro" id="IPR003759">
    <property type="entry name" value="Cbl-bd_cap"/>
</dbReference>
<feature type="binding site" evidence="23">
    <location>
        <position position="1138"/>
    </location>
    <ligand>
        <name>S-adenosyl-L-methionine</name>
        <dbReference type="ChEBI" id="CHEBI:59789"/>
    </ligand>
</feature>
<feature type="binding site" evidence="23">
    <location>
        <position position="806"/>
    </location>
    <ligand>
        <name>methylcob(III)alamin</name>
        <dbReference type="ChEBI" id="CHEBI:28115"/>
    </ligand>
</feature>
<comment type="pathway">
    <text evidence="4 21">Amino-acid biosynthesis; L-methionine biosynthesis via de novo pathway; L-methionine from L-homocysteine (MetH route): step 1/1.</text>
</comment>
<feature type="binding site" evidence="22 24">
    <location>
        <position position="314"/>
    </location>
    <ligand>
        <name>Zn(2+)</name>
        <dbReference type="ChEBI" id="CHEBI:29105"/>
    </ligand>
</feature>
<dbReference type="Gene3D" id="3.20.20.330">
    <property type="entry name" value="Homocysteine-binding-like domain"/>
    <property type="match status" value="1"/>
</dbReference>
<dbReference type="NCBIfam" id="NF007024">
    <property type="entry name" value="PRK09490.1"/>
    <property type="match status" value="1"/>
</dbReference>
<evidence type="ECO:0000256" key="6">
    <source>
        <dbReference type="ARBA" id="ARBA00012032"/>
    </source>
</evidence>
<dbReference type="SUPFAM" id="SSF82282">
    <property type="entry name" value="Homocysteine S-methyltransferase"/>
    <property type="match status" value="1"/>
</dbReference>
<keyword evidence="16 21" id="KW-0486">Methionine biosynthesis</keyword>
<feature type="domain" description="AdoMet activation" evidence="27">
    <location>
        <begin position="900"/>
        <end position="1236"/>
    </location>
</feature>
<dbReference type="Pfam" id="PF02965">
    <property type="entry name" value="Met_synt_B12"/>
    <property type="match status" value="1"/>
</dbReference>
<feature type="binding site" evidence="23">
    <location>
        <position position="863"/>
    </location>
    <ligand>
        <name>methylcob(III)alamin</name>
        <dbReference type="ChEBI" id="CHEBI:28115"/>
    </ligand>
</feature>
<comment type="domain">
    <text evidence="21">Modular enzyme with four functionally distinct domains. The isolated Hcy-binding domain catalyzes methyl transfer from free methylcobalamin to homocysteine. The Hcy-binding domain in association with the pterin-binding domain catalyzes the methylation of cob(I)alamin by methyltetrahydrofolate and the methylation of homocysteine. The B12-binding domain binds the cofactor. The AdoMet activation domain binds S-adenosyl-L-methionine. Under aerobic conditions cob(I)alamin can be converted to inactive cob(II)alamin. Reductive methylation by S-adenosyl-L-methionine and flavodoxin regenerates methylcobalamin.</text>
</comment>
<dbReference type="Pfam" id="PF02310">
    <property type="entry name" value="B12-binding"/>
    <property type="match status" value="1"/>
</dbReference>
<feature type="binding site" evidence="23">
    <location>
        <position position="950"/>
    </location>
    <ligand>
        <name>S-adenosyl-L-methionine</name>
        <dbReference type="ChEBI" id="CHEBI:59789"/>
    </ligand>
</feature>
<dbReference type="GO" id="GO:0046653">
    <property type="term" value="P:tetrahydrofolate metabolic process"/>
    <property type="evidence" value="ECO:0007669"/>
    <property type="project" value="TreeGrafter"/>
</dbReference>
<dbReference type="NCBIfam" id="TIGR02082">
    <property type="entry name" value="metH"/>
    <property type="match status" value="1"/>
</dbReference>
<feature type="binding site" evidence="23">
    <location>
        <begin position="1199"/>
        <end position="1200"/>
    </location>
    <ligand>
        <name>S-adenosyl-L-methionine</name>
        <dbReference type="ChEBI" id="CHEBI:59789"/>
    </ligand>
</feature>
<evidence type="ECO:0000256" key="3">
    <source>
        <dbReference type="ARBA" id="ARBA00001956"/>
    </source>
</evidence>
<evidence type="ECO:0000256" key="21">
    <source>
        <dbReference type="PIRNR" id="PIRNR000381"/>
    </source>
</evidence>
<evidence type="ECO:0000256" key="4">
    <source>
        <dbReference type="ARBA" id="ARBA00005178"/>
    </source>
</evidence>
<dbReference type="InterPro" id="IPR050554">
    <property type="entry name" value="Met_Synthase/Corrinoid"/>
</dbReference>
<name>A0A2Z5A978_9PSED</name>
<evidence type="ECO:0000256" key="22">
    <source>
        <dbReference type="PIRSR" id="PIRSR000381-1"/>
    </source>
</evidence>
<dbReference type="InterPro" id="IPR033706">
    <property type="entry name" value="Met_synthase_B12-bd"/>
</dbReference>
<evidence type="ECO:0000256" key="17">
    <source>
        <dbReference type="ARBA" id="ARBA00023285"/>
    </source>
</evidence>
<dbReference type="InterPro" id="IPR003726">
    <property type="entry name" value="HCY_dom"/>
</dbReference>
<feature type="binding site" description="axial binding residue" evidence="22">
    <location>
        <position position="761"/>
    </location>
    <ligand>
        <name>methylcob(III)alamin</name>
        <dbReference type="ChEBI" id="CHEBI:28115"/>
    </ligand>
    <ligandPart>
        <name>Co</name>
        <dbReference type="ChEBI" id="CHEBI:27638"/>
    </ligandPart>
</feature>
<dbReference type="PROSITE" id="PS50970">
    <property type="entry name" value="HCY"/>
    <property type="match status" value="1"/>
</dbReference>
<dbReference type="PANTHER" id="PTHR45833:SF1">
    <property type="entry name" value="METHIONINE SYNTHASE"/>
    <property type="match status" value="1"/>
</dbReference>
<dbReference type="InterPro" id="IPR036589">
    <property type="entry name" value="HCY_dom_sf"/>
</dbReference>
<evidence type="ECO:0000256" key="2">
    <source>
        <dbReference type="ARBA" id="ARBA00001947"/>
    </source>
</evidence>
<feature type="binding site" evidence="23">
    <location>
        <position position="695"/>
    </location>
    <ligand>
        <name>methylcob(III)alamin</name>
        <dbReference type="ChEBI" id="CHEBI:28115"/>
    </ligand>
</feature>
<dbReference type="SUPFAM" id="SSF56507">
    <property type="entry name" value="Methionine synthase activation domain-like"/>
    <property type="match status" value="1"/>
</dbReference>
<evidence type="ECO:0000256" key="23">
    <source>
        <dbReference type="PIRSR" id="PIRSR000381-2"/>
    </source>
</evidence>
<feature type="binding site" evidence="23">
    <location>
        <position position="810"/>
    </location>
    <ligand>
        <name>methylcob(III)alamin</name>
        <dbReference type="ChEBI" id="CHEBI:28115"/>
    </ligand>
</feature>
<dbReference type="GO" id="GO:0008270">
    <property type="term" value="F:zinc ion binding"/>
    <property type="evidence" value="ECO:0007669"/>
    <property type="project" value="UniProtKB-UniRule"/>
</dbReference>
<evidence type="ECO:0000259" key="25">
    <source>
        <dbReference type="PROSITE" id="PS50970"/>
    </source>
</evidence>
<dbReference type="SUPFAM" id="SSF47644">
    <property type="entry name" value="Methionine synthase domain"/>
    <property type="match status" value="1"/>
</dbReference>
<dbReference type="AlphaFoldDB" id="A0A2Z5A978"/>
<keyword evidence="11 21" id="KW-0808">Transferase</keyword>
<feature type="binding site" evidence="22 24">
    <location>
        <position position="313"/>
    </location>
    <ligand>
        <name>Zn(2+)</name>
        <dbReference type="ChEBI" id="CHEBI:29105"/>
    </ligand>
</feature>
<reference evidence="30 31" key="1">
    <citation type="submission" date="2017-06" db="EMBL/GenBank/DDBJ databases">
        <title>Evolution towards high GC content and high-temperature stress adaptation in endophytic Pseudomonas oryzihabitans impacted its plant-growth promoting traits.</title>
        <authorList>
            <person name="Nascimento F.X."/>
        </authorList>
    </citation>
    <scope>NUCLEOTIDE SEQUENCE [LARGE SCALE GENOMIC DNA]</scope>
    <source>
        <strain evidence="30 31">MS8</strain>
    </source>
</reference>
<comment type="function">
    <text evidence="18 21">Catalyzes the transfer of a methyl group from methyl-cobalamin to homocysteine, yielding enzyme-bound cob(I)alamin and methionine. Subsequently, remethylates the cofactor using methyltetrahydrofolate.</text>
</comment>
<dbReference type="Pfam" id="PF00809">
    <property type="entry name" value="Pterin_bind"/>
    <property type="match status" value="1"/>
</dbReference>
<dbReference type="Gene3D" id="1.10.1240.10">
    <property type="entry name" value="Methionine synthase domain"/>
    <property type="match status" value="1"/>
</dbReference>
<dbReference type="Proteomes" id="UP000250579">
    <property type="component" value="Chromosome"/>
</dbReference>
<dbReference type="CDD" id="cd00740">
    <property type="entry name" value="MeTr"/>
    <property type="match status" value="1"/>
</dbReference>
<dbReference type="SMART" id="SM01018">
    <property type="entry name" value="B12-binding_2"/>
    <property type="match status" value="1"/>
</dbReference>
<evidence type="ECO:0000256" key="24">
    <source>
        <dbReference type="PROSITE-ProRule" id="PRU00333"/>
    </source>
</evidence>
<dbReference type="GO" id="GO:0031419">
    <property type="term" value="F:cobalamin binding"/>
    <property type="evidence" value="ECO:0007669"/>
    <property type="project" value="UniProtKB-UniRule"/>
</dbReference>
<evidence type="ECO:0000256" key="7">
    <source>
        <dbReference type="ARBA" id="ARBA00013998"/>
    </source>
</evidence>
<evidence type="ECO:0000259" key="29">
    <source>
        <dbReference type="PROSITE" id="PS51337"/>
    </source>
</evidence>
<dbReference type="InterPro" id="IPR036594">
    <property type="entry name" value="Meth_synthase_dom"/>
</dbReference>
<dbReference type="InterPro" id="IPR006158">
    <property type="entry name" value="Cobalamin-bd"/>
</dbReference>
<keyword evidence="14" id="KW-0677">Repeat</keyword>
<keyword evidence="10 21" id="KW-0846">Cobalamin</keyword>
<dbReference type="InterPro" id="IPR011822">
    <property type="entry name" value="MetH"/>
</dbReference>
<evidence type="ECO:0000256" key="10">
    <source>
        <dbReference type="ARBA" id="ARBA00022628"/>
    </source>
</evidence>
<dbReference type="FunFam" id="3.40.50.280:FF:000001">
    <property type="entry name" value="Methionine synthase"/>
    <property type="match status" value="1"/>
</dbReference>
<dbReference type="SUPFAM" id="SSF51717">
    <property type="entry name" value="Dihydropteroate synthetase-like"/>
    <property type="match status" value="1"/>
</dbReference>
<dbReference type="FunFam" id="1.10.1240.10:FF:000001">
    <property type="entry name" value="Methionine synthase"/>
    <property type="match status" value="1"/>
</dbReference>
<evidence type="ECO:0000259" key="27">
    <source>
        <dbReference type="PROSITE" id="PS50974"/>
    </source>
</evidence>
<dbReference type="GO" id="GO:0005829">
    <property type="term" value="C:cytosol"/>
    <property type="evidence" value="ECO:0007669"/>
    <property type="project" value="TreeGrafter"/>
</dbReference>
<evidence type="ECO:0000256" key="20">
    <source>
        <dbReference type="NCBIfam" id="TIGR02082"/>
    </source>
</evidence>
<comment type="similarity">
    <text evidence="5">Belongs to the vitamin-B12 dependent methionine synthase family.</text>
</comment>
<proteinExistence type="inferred from homology"/>
<evidence type="ECO:0000313" key="30">
    <source>
        <dbReference type="EMBL" id="AXA67064.1"/>
    </source>
</evidence>
<evidence type="ECO:0000256" key="11">
    <source>
        <dbReference type="ARBA" id="ARBA00022679"/>
    </source>
</evidence>
<comment type="cofactor">
    <cofactor evidence="3 21 22">
        <name>methylcob(III)alamin</name>
        <dbReference type="ChEBI" id="CHEBI:28115"/>
    </cofactor>
</comment>
<evidence type="ECO:0000259" key="26">
    <source>
        <dbReference type="PROSITE" id="PS50972"/>
    </source>
</evidence>
<keyword evidence="12 21" id="KW-0949">S-adenosyl-L-methionine</keyword>
<dbReference type="EC" id="2.1.1.13" evidence="6 20"/>
<feature type="domain" description="B12-binding" evidence="28">
    <location>
        <begin position="748"/>
        <end position="884"/>
    </location>
</feature>
<protein>
    <recommendedName>
        <fullName evidence="7 20">Methionine synthase</fullName>
        <ecNumber evidence="6 20">2.1.1.13</ecNumber>
    </recommendedName>
    <alternativeName>
        <fullName evidence="19 21">5-methyltetrahydrofolate--homocysteine methyltransferase</fullName>
    </alternativeName>
</protein>
<feature type="domain" description="B12-binding N-terminal" evidence="29">
    <location>
        <begin position="651"/>
        <end position="745"/>
    </location>
</feature>
<evidence type="ECO:0000256" key="12">
    <source>
        <dbReference type="ARBA" id="ARBA00022691"/>
    </source>
</evidence>
<dbReference type="PROSITE" id="PS51337">
    <property type="entry name" value="B12_BINDING_NTER"/>
    <property type="match status" value="1"/>
</dbReference>
<keyword evidence="15 21" id="KW-0862">Zinc</keyword>
<dbReference type="PROSITE" id="PS50972">
    <property type="entry name" value="PTERIN_BINDING"/>
    <property type="match status" value="1"/>
</dbReference>
<keyword evidence="17 21" id="KW-0170">Cobalt</keyword>
<dbReference type="InterPro" id="IPR011005">
    <property type="entry name" value="Dihydropteroate_synth-like_sf"/>
</dbReference>